<protein>
    <submittedName>
        <fullName evidence="1">Uncharacterized protein</fullName>
    </submittedName>
</protein>
<evidence type="ECO:0000313" key="1">
    <source>
        <dbReference type="EMBL" id="OAX42257.1"/>
    </source>
</evidence>
<dbReference type="Proteomes" id="UP000092154">
    <property type="component" value="Unassembled WGS sequence"/>
</dbReference>
<proteinExistence type="predicted"/>
<gene>
    <name evidence="1" type="ORF">K503DRAFT_374474</name>
</gene>
<dbReference type="EMBL" id="KV448160">
    <property type="protein sequence ID" value="OAX42257.1"/>
    <property type="molecule type" value="Genomic_DNA"/>
</dbReference>
<dbReference type="STRING" id="1314800.A0A1B7NBJ9"/>
<keyword evidence="2" id="KW-1185">Reference proteome</keyword>
<accession>A0A1B7NBJ9</accession>
<reference evidence="1 2" key="1">
    <citation type="submission" date="2016-06" db="EMBL/GenBank/DDBJ databases">
        <title>Comparative genomics of the ectomycorrhizal sister species Rhizopogon vinicolor and Rhizopogon vesiculosus (Basidiomycota: Boletales) reveals a divergence of the mating type B locus.</title>
        <authorList>
            <consortium name="DOE Joint Genome Institute"/>
            <person name="Mujic A.B."/>
            <person name="Kuo A."/>
            <person name="Tritt A."/>
            <person name="Lipzen A."/>
            <person name="Chen C."/>
            <person name="Johnson J."/>
            <person name="Sharma A."/>
            <person name="Barry K."/>
            <person name="Grigoriev I.V."/>
            <person name="Spatafora J.W."/>
        </authorList>
    </citation>
    <scope>NUCLEOTIDE SEQUENCE [LARGE SCALE GENOMIC DNA]</scope>
    <source>
        <strain evidence="1 2">AM-OR11-026</strain>
    </source>
</reference>
<name>A0A1B7NBJ9_9AGAM</name>
<feature type="non-terminal residue" evidence="1">
    <location>
        <position position="216"/>
    </location>
</feature>
<organism evidence="1 2">
    <name type="scientific">Rhizopogon vinicolor AM-OR11-026</name>
    <dbReference type="NCBI Taxonomy" id="1314800"/>
    <lineage>
        <taxon>Eukaryota</taxon>
        <taxon>Fungi</taxon>
        <taxon>Dikarya</taxon>
        <taxon>Basidiomycota</taxon>
        <taxon>Agaricomycotina</taxon>
        <taxon>Agaricomycetes</taxon>
        <taxon>Agaricomycetidae</taxon>
        <taxon>Boletales</taxon>
        <taxon>Suillineae</taxon>
        <taxon>Rhizopogonaceae</taxon>
        <taxon>Rhizopogon</taxon>
    </lineage>
</organism>
<dbReference type="AlphaFoldDB" id="A0A1B7NBJ9"/>
<evidence type="ECO:0000313" key="2">
    <source>
        <dbReference type="Proteomes" id="UP000092154"/>
    </source>
</evidence>
<sequence>MITWERMVHYYLLIYPVLKLKNSAGSTTSSHWQLGHTFQFEKTRMALVNSTLALNLLISNFAGRIVYHLSASNWLVVFHRIRQKTHFLASMTEDNPDMINLQLMTHSAMDKARLVQVLHEISSLLVNMKWQVQAAVAIPLHMAIWNWIEMCPQEFNEAVRSRGKIEGVPERVFDLLHPANEPGRERALWLTSTILACLAAERLSPDYQIDVKTRSV</sequence>
<dbReference type="InParanoid" id="A0A1B7NBJ9"/>
<dbReference type="OrthoDB" id="3059839at2759"/>